<dbReference type="EMBL" id="BAABME010002610">
    <property type="protein sequence ID" value="GAA0155398.1"/>
    <property type="molecule type" value="Genomic_DNA"/>
</dbReference>
<evidence type="ECO:0000256" key="5">
    <source>
        <dbReference type="SAM" id="MobiDB-lite"/>
    </source>
</evidence>
<dbReference type="PANTHER" id="PTHR36886">
    <property type="entry name" value="PROTEIN FRIGIDA-ESSENTIAL 1"/>
    <property type="match status" value="1"/>
</dbReference>
<feature type="compositionally biased region" description="Polar residues" evidence="5">
    <location>
        <begin position="826"/>
        <end position="837"/>
    </location>
</feature>
<keyword evidence="1 4" id="KW-0479">Metal-binding</keyword>
<accession>A0AAV3PWJ2</accession>
<evidence type="ECO:0000256" key="4">
    <source>
        <dbReference type="PROSITE-ProRule" id="PRU00723"/>
    </source>
</evidence>
<feature type="domain" description="C3H1-type" evidence="6">
    <location>
        <begin position="175"/>
        <end position="202"/>
    </location>
</feature>
<dbReference type="InterPro" id="IPR036855">
    <property type="entry name" value="Znf_CCCH_sf"/>
</dbReference>
<keyword evidence="8" id="KW-1185">Reference proteome</keyword>
<dbReference type="Pfam" id="PF14608">
    <property type="entry name" value="zf-CCCH_2"/>
    <property type="match status" value="2"/>
</dbReference>
<evidence type="ECO:0000256" key="2">
    <source>
        <dbReference type="ARBA" id="ARBA00022771"/>
    </source>
</evidence>
<dbReference type="GO" id="GO:0008270">
    <property type="term" value="F:zinc ion binding"/>
    <property type="evidence" value="ECO:0007669"/>
    <property type="project" value="UniProtKB-KW"/>
</dbReference>
<feature type="region of interest" description="Disordered" evidence="5">
    <location>
        <begin position="441"/>
        <end position="473"/>
    </location>
</feature>
<feature type="compositionally biased region" description="Basic and acidic residues" evidence="5">
    <location>
        <begin position="50"/>
        <end position="73"/>
    </location>
</feature>
<sequence length="1023" mass="115859">MGDNKRRRGSVRDVVDEDLPRYSDRGHYREDYALPQNNLPRPRHHSRLSSWEEKGDTIVKDKVDMAETRERSHNSGYYRSMSPEFNGLEQQKWSNTHDKQFSQSRRYGERRRSRSRGLENSRSRSPGWGRGRNRARDRSRSRSKGSIRGCSRSRSPCYDKGSDPPRWSDRKSGPLRSSQTCKDFVVGMCRRGSQCRFLHSDNVLRDDESLDSDISGRWKGKQEPGHGSKYHYDKIANKFSNAYNGENDPLRTRPRGAIICRDFVKGNCRYGESCRFSHSAESGNADRSYRNVQIDPDHGLNSNKAGSNLCKFFLAGNCRRDNCRFSHDTPLSSDLEDRIHDKSGGENVGTLEEWKGQLWDEHEKPANTRKISKWGASVEADMELSEDVSVDRRGDETVGKLEEWKGPLWGEHEKPANTRKISKWGASIEVDMELSGDVSVDRRSDERWGSRRADESVGKLEDSKGPLWDEHEKPVNTRKISKWGSSVEADVELSGDVSVDRRGDERWGSRRGDETVGKLEEWKGPLWDEHEKPANTRKLSKWGPSVEAEMELSGDVSVDQKGDERWHSSLEDEKRSWEHDDQFLNRDNYISNSRTNDESSRRMYAAQSMVIENSLGESEEKLASEEFRSQSSHGLTHIPNHNLGGEAAQHYLSSPSAHTQVSMTSDTHQYQGMAEHNRGPVLESGGLCEVKDYSNINSQSFNPEINSFCDNSSLLNMNGQQMLNESGHLVVPSNLNEQINRKQSTIGHMPEPSALSSFSVQAPNDQYAPHNNLPIPVSNVQKIPAVHVAESFLGEFKTQLHTSLEPSTMMEIAPSQSLLHPLPGDCSQNVSNSTKSLDQYPVPKNETVYAANDQKARELLSSLSMIDSQLSILHQIGDSKVEGNNVSKENLHEATKQLEVNDNVEKCNLSSKIEADNYCSNRADDQGKEGGNNNKDEKVMRLFKNALVEFVKDILKPKWKEGKMSREVHKTVVKKVVDKVTVTIQAEHVPKTQEQVELYLSSNRPKISKLVQAYVERSLRAGS</sequence>
<keyword evidence="2 4" id="KW-0863">Zinc-finger</keyword>
<dbReference type="Gene3D" id="4.10.1000.10">
    <property type="entry name" value="Zinc finger, CCCH-type"/>
    <property type="match status" value="1"/>
</dbReference>
<reference evidence="7 8" key="1">
    <citation type="submission" date="2024-01" db="EMBL/GenBank/DDBJ databases">
        <title>The complete chloroplast genome sequence of Lithospermum erythrorhizon: insights into the phylogenetic relationship among Boraginaceae species and the maternal lineages of purple gromwells.</title>
        <authorList>
            <person name="Okada T."/>
            <person name="Watanabe K."/>
        </authorList>
    </citation>
    <scope>NUCLEOTIDE SEQUENCE [LARGE SCALE GENOMIC DNA]</scope>
</reference>
<evidence type="ECO:0000313" key="7">
    <source>
        <dbReference type="EMBL" id="GAA0155398.1"/>
    </source>
</evidence>
<organism evidence="7 8">
    <name type="scientific">Lithospermum erythrorhizon</name>
    <name type="common">Purple gromwell</name>
    <name type="synonym">Lithospermum officinale var. erythrorhizon</name>
    <dbReference type="NCBI Taxonomy" id="34254"/>
    <lineage>
        <taxon>Eukaryota</taxon>
        <taxon>Viridiplantae</taxon>
        <taxon>Streptophyta</taxon>
        <taxon>Embryophyta</taxon>
        <taxon>Tracheophyta</taxon>
        <taxon>Spermatophyta</taxon>
        <taxon>Magnoliopsida</taxon>
        <taxon>eudicotyledons</taxon>
        <taxon>Gunneridae</taxon>
        <taxon>Pentapetalae</taxon>
        <taxon>asterids</taxon>
        <taxon>lamiids</taxon>
        <taxon>Boraginales</taxon>
        <taxon>Boraginaceae</taxon>
        <taxon>Boraginoideae</taxon>
        <taxon>Lithospermeae</taxon>
        <taxon>Lithospermum</taxon>
    </lineage>
</organism>
<evidence type="ECO:0000256" key="3">
    <source>
        <dbReference type="ARBA" id="ARBA00022833"/>
    </source>
</evidence>
<feature type="zinc finger region" description="C3H1-type" evidence="4">
    <location>
        <begin position="304"/>
        <end position="330"/>
    </location>
</feature>
<keyword evidence="3 4" id="KW-0862">Zinc</keyword>
<feature type="zinc finger region" description="C3H1-type" evidence="4">
    <location>
        <begin position="254"/>
        <end position="281"/>
    </location>
</feature>
<feature type="domain" description="C3H1-type" evidence="6">
    <location>
        <begin position="254"/>
        <end position="281"/>
    </location>
</feature>
<dbReference type="Proteomes" id="UP001454036">
    <property type="component" value="Unassembled WGS sequence"/>
</dbReference>
<evidence type="ECO:0000256" key="1">
    <source>
        <dbReference type="ARBA" id="ARBA00022723"/>
    </source>
</evidence>
<dbReference type="Gene3D" id="3.30.1370.210">
    <property type="match status" value="1"/>
</dbReference>
<dbReference type="Pfam" id="PF18044">
    <property type="entry name" value="zf-CCCH_4"/>
    <property type="match status" value="1"/>
</dbReference>
<gene>
    <name evidence="7" type="ORF">LIER_13137</name>
</gene>
<proteinExistence type="predicted"/>
<dbReference type="PROSITE" id="PS50103">
    <property type="entry name" value="ZF_C3H1"/>
    <property type="match status" value="3"/>
</dbReference>
<feature type="compositionally biased region" description="Basic and acidic residues" evidence="5">
    <location>
        <begin position="10"/>
        <end position="32"/>
    </location>
</feature>
<dbReference type="InterPro" id="IPR041367">
    <property type="entry name" value="Znf-CCCH_4"/>
</dbReference>
<feature type="compositionally biased region" description="Basic and acidic residues" evidence="5">
    <location>
        <begin position="160"/>
        <end position="172"/>
    </location>
</feature>
<comment type="caution">
    <text evidence="7">The sequence shown here is derived from an EMBL/GenBank/DDBJ whole genome shotgun (WGS) entry which is preliminary data.</text>
</comment>
<dbReference type="SMART" id="SM00356">
    <property type="entry name" value="ZnF_C3H1"/>
    <property type="match status" value="3"/>
</dbReference>
<dbReference type="InterPro" id="IPR000571">
    <property type="entry name" value="Znf_CCCH"/>
</dbReference>
<dbReference type="InterPro" id="IPR052650">
    <property type="entry name" value="Zinc_finger_CCCH"/>
</dbReference>
<feature type="region of interest" description="Disordered" evidence="5">
    <location>
        <begin position="1"/>
        <end position="178"/>
    </location>
</feature>
<evidence type="ECO:0000313" key="8">
    <source>
        <dbReference type="Proteomes" id="UP001454036"/>
    </source>
</evidence>
<evidence type="ECO:0000259" key="6">
    <source>
        <dbReference type="PROSITE" id="PS50103"/>
    </source>
</evidence>
<feature type="compositionally biased region" description="Low complexity" evidence="5">
    <location>
        <begin position="146"/>
        <end position="155"/>
    </location>
</feature>
<dbReference type="PANTHER" id="PTHR36886:SF8">
    <property type="entry name" value="ZINC FINGER CCCH DOMAIN-CONTAINING PROTEIN 38"/>
    <property type="match status" value="1"/>
</dbReference>
<feature type="zinc finger region" description="C3H1-type" evidence="4">
    <location>
        <begin position="175"/>
        <end position="202"/>
    </location>
</feature>
<protein>
    <recommendedName>
        <fullName evidence="6">C3H1-type domain-containing protein</fullName>
    </recommendedName>
</protein>
<feature type="domain" description="C3H1-type" evidence="6">
    <location>
        <begin position="304"/>
        <end position="330"/>
    </location>
</feature>
<name>A0AAV3PWJ2_LITER</name>
<dbReference type="SUPFAM" id="SSF90229">
    <property type="entry name" value="CCCH zinc finger"/>
    <property type="match status" value="2"/>
</dbReference>
<feature type="region of interest" description="Disordered" evidence="5">
    <location>
        <begin position="817"/>
        <end position="840"/>
    </location>
</feature>
<dbReference type="AlphaFoldDB" id="A0AAV3PWJ2"/>